<proteinExistence type="inferred from homology"/>
<dbReference type="AlphaFoldDB" id="A0A1D6JZD9"/>
<keyword evidence="5" id="KW-0735">Signal-anchor</keyword>
<evidence type="ECO:0000256" key="8">
    <source>
        <dbReference type="ARBA" id="ARBA00023136"/>
    </source>
</evidence>
<evidence type="ECO:0000256" key="1">
    <source>
        <dbReference type="ARBA" id="ARBA00004323"/>
    </source>
</evidence>
<keyword evidence="3" id="KW-0808">Transferase</keyword>
<dbReference type="Pfam" id="PF14416">
    <property type="entry name" value="PMR5N"/>
    <property type="match status" value="1"/>
</dbReference>
<dbReference type="InterPro" id="IPR026057">
    <property type="entry name" value="TBL_C"/>
</dbReference>
<keyword evidence="7" id="KW-0333">Golgi apparatus</keyword>
<dbReference type="EMBL" id="CM007647">
    <property type="protein sequence ID" value="ONL96957.1"/>
    <property type="molecule type" value="Genomic_DNA"/>
</dbReference>
<evidence type="ECO:0000256" key="6">
    <source>
        <dbReference type="ARBA" id="ARBA00022989"/>
    </source>
</evidence>
<comment type="subcellular location">
    <subcellularLocation>
        <location evidence="1">Golgi apparatus membrane</location>
        <topology evidence="1">Single-pass type II membrane protein</topology>
    </subcellularLocation>
</comment>
<keyword evidence="8" id="KW-0472">Membrane</keyword>
<dbReference type="InterPro" id="IPR025846">
    <property type="entry name" value="TBL_N"/>
</dbReference>
<dbReference type="InterPro" id="IPR029962">
    <property type="entry name" value="TBL"/>
</dbReference>
<evidence type="ECO:0000256" key="4">
    <source>
        <dbReference type="ARBA" id="ARBA00022692"/>
    </source>
</evidence>
<dbReference type="KEGG" id="zma:103634496"/>
<keyword evidence="6" id="KW-1133">Transmembrane helix</keyword>
<dbReference type="SMR" id="A0A1D6JZD9"/>
<name>A0A1D6JZD9_MAIZE</name>
<evidence type="ECO:0000256" key="5">
    <source>
        <dbReference type="ARBA" id="ARBA00022968"/>
    </source>
</evidence>
<evidence type="ECO:0000256" key="7">
    <source>
        <dbReference type="ARBA" id="ARBA00023034"/>
    </source>
</evidence>
<dbReference type="STRING" id="4577.A0A1D6JZD9"/>
<dbReference type="PANTHER" id="PTHR32285">
    <property type="entry name" value="PROTEIN TRICHOME BIREFRINGENCE-LIKE 9-RELATED"/>
    <property type="match status" value="1"/>
</dbReference>
<dbReference type="PaxDb" id="4577-AC208201.3_FGP003"/>
<feature type="domain" description="Trichome birefringence-like N-terminal" evidence="10">
    <location>
        <begin position="189"/>
        <end position="242"/>
    </location>
</feature>
<comment type="similarity">
    <text evidence="2">Belongs to the PC-esterase family. TBL subfamily.</text>
</comment>
<evidence type="ECO:0000256" key="3">
    <source>
        <dbReference type="ARBA" id="ARBA00022679"/>
    </source>
</evidence>
<dbReference type="GO" id="GO:1990538">
    <property type="term" value="F:xylan O-acetyltransferase activity"/>
    <property type="evidence" value="ECO:0007669"/>
    <property type="project" value="UniProtKB-ARBA"/>
</dbReference>
<evidence type="ECO:0000256" key="2">
    <source>
        <dbReference type="ARBA" id="ARBA00007727"/>
    </source>
</evidence>
<organism evidence="11">
    <name type="scientific">Zea mays</name>
    <name type="common">Maize</name>
    <dbReference type="NCBI Taxonomy" id="4577"/>
    <lineage>
        <taxon>Eukaryota</taxon>
        <taxon>Viridiplantae</taxon>
        <taxon>Streptophyta</taxon>
        <taxon>Embryophyta</taxon>
        <taxon>Tracheophyta</taxon>
        <taxon>Spermatophyta</taxon>
        <taxon>Magnoliopsida</taxon>
        <taxon>Liliopsida</taxon>
        <taxon>Poales</taxon>
        <taxon>Poaceae</taxon>
        <taxon>PACMAD clade</taxon>
        <taxon>Panicoideae</taxon>
        <taxon>Andropogonodae</taxon>
        <taxon>Andropogoneae</taxon>
        <taxon>Tripsacinae</taxon>
        <taxon>Zea</taxon>
    </lineage>
</organism>
<dbReference type="ExpressionAtlas" id="A0A1D6JZD9">
    <property type="expression patterns" value="baseline and differential"/>
</dbReference>
<reference evidence="11" key="1">
    <citation type="submission" date="2015-12" db="EMBL/GenBank/DDBJ databases">
        <title>Update maize B73 reference genome by single molecule sequencing technologies.</title>
        <authorList>
            <consortium name="Maize Genome Sequencing Project"/>
            <person name="Ware D."/>
        </authorList>
    </citation>
    <scope>NUCLEOTIDE SEQUENCE [LARGE SCALE GENOMIC DNA]</scope>
    <source>
        <tissue evidence="11">Seedling</tissue>
    </source>
</reference>
<gene>
    <name evidence="11" type="ORF">ZEAMMB73_Zm00001d028751</name>
</gene>
<dbReference type="eggNOG" id="ENOG502QUBK">
    <property type="taxonomic scope" value="Eukaryota"/>
</dbReference>
<dbReference type="GO" id="GO:0000139">
    <property type="term" value="C:Golgi membrane"/>
    <property type="evidence" value="ECO:0007669"/>
    <property type="project" value="UniProtKB-SubCell"/>
</dbReference>
<dbReference type="Pfam" id="PF13839">
    <property type="entry name" value="PC-Esterase"/>
    <property type="match status" value="1"/>
</dbReference>
<protein>
    <submittedName>
        <fullName evidence="11">Protein ESKIMO 1</fullName>
    </submittedName>
</protein>
<dbReference type="OrthoDB" id="1932925at2759"/>
<dbReference type="InParanoid" id="A0A1D6JZD9"/>
<feature type="domain" description="Trichome birefringence-like C-terminal" evidence="9">
    <location>
        <begin position="243"/>
        <end position="540"/>
    </location>
</feature>
<accession>A0A1D6JZD9</accession>
<dbReference type="OMA" id="CAMETMP"/>
<evidence type="ECO:0000259" key="9">
    <source>
        <dbReference type="Pfam" id="PF13839"/>
    </source>
</evidence>
<keyword evidence="4" id="KW-0812">Transmembrane</keyword>
<evidence type="ECO:0000259" key="10">
    <source>
        <dbReference type="Pfam" id="PF14416"/>
    </source>
</evidence>
<dbReference type="FunCoup" id="A0A1D6JZD9">
    <property type="interactions" value="37"/>
</dbReference>
<evidence type="ECO:0000313" key="11">
    <source>
        <dbReference type="EMBL" id="ONL96957.1"/>
    </source>
</evidence>
<sequence>MQQRRKSVFASAPFAMKQAALGAGVAARKNGAPLSLAAVVFALFVFATFLYNEDIKSITDFQFSSGAIRAKSPDLHLLQEAEAAAHAAVNTLAKRGEEVIVRVLEVEAPPVVNTSSVLAAAAKASAKANAVDVGQEKERDVTLPTVTGGRGGADEAQRRADEEVAEKAASAKAAAATAALRGVVSVPQTCDLYRGSWVYDEVSAPVYKEGECEFLTEQVTCMRNGRRDDSYQKWRWQPAGCDLPRFDARLLLERLRNKRLMFVGDSLNRNQWESMVCLVQSVIPDRGQKTLTKFVNGGSSNVFYAHEYNATVEFYWAPFLVESNSDNPKVHSVPDRVIQWHAIAKHARNWIGVDYLVFNTYIWWLNTLDIKVLKQGSSFDDQGSTEYVEVDRPVAYKEVLTTWAKWVDRNIDPNRTTVFFMGMSPNHITPEAWGNKGGIKCAMETLPIASNRSAALDVGTDWRLYAGAREVLPTLRRVPVHFVDITALSELRKDAHTSVHTLRQGKLLTPEQQADPKTYADCIHWCLPGLPDTWNQFLYARIASSPWPNDAQAQQ</sequence>
<dbReference type="PANTHER" id="PTHR32285:SF276">
    <property type="entry name" value="XYLAN O-ACETYLTRANSFERASE 6"/>
    <property type="match status" value="1"/>
</dbReference>